<evidence type="ECO:0000256" key="1">
    <source>
        <dbReference type="ARBA" id="ARBA00002123"/>
    </source>
</evidence>
<keyword evidence="4" id="KW-0809">Transit peptide</keyword>
<keyword evidence="9" id="KW-0378">Hydrolase</keyword>
<dbReference type="GO" id="GO:0046872">
    <property type="term" value="F:metal ion binding"/>
    <property type="evidence" value="ECO:0007669"/>
    <property type="project" value="InterPro"/>
</dbReference>
<evidence type="ECO:0000256" key="7">
    <source>
        <dbReference type="ARBA" id="ARBA00032315"/>
    </source>
</evidence>
<comment type="function">
    <text evidence="1">Substrate recognition and binding subunit of the essential mitochondrial processing protease (MPP), which cleaves the mitochondrial sequence off newly imported precursors proteins.</text>
</comment>
<evidence type="ECO:0000313" key="10">
    <source>
        <dbReference type="Proteomes" id="UP001140562"/>
    </source>
</evidence>
<comment type="similarity">
    <text evidence="3">Belongs to the peptidase M16 family.</text>
</comment>
<keyword evidence="10" id="KW-1185">Reference proteome</keyword>
<proteinExistence type="inferred from homology"/>
<dbReference type="EMBL" id="JAPEUV010000207">
    <property type="protein sequence ID" value="KAJ4330307.1"/>
    <property type="molecule type" value="Genomic_DNA"/>
</dbReference>
<dbReference type="InterPro" id="IPR050361">
    <property type="entry name" value="MPP/UQCRC_Complex"/>
</dbReference>
<evidence type="ECO:0000256" key="3">
    <source>
        <dbReference type="ARBA" id="ARBA00007261"/>
    </source>
</evidence>
<dbReference type="InterPro" id="IPR007863">
    <property type="entry name" value="Peptidase_M16_C"/>
</dbReference>
<dbReference type="PANTHER" id="PTHR11851">
    <property type="entry name" value="METALLOPROTEASE"/>
    <property type="match status" value="1"/>
</dbReference>
<evidence type="ECO:0000256" key="2">
    <source>
        <dbReference type="ARBA" id="ARBA00004305"/>
    </source>
</evidence>
<evidence type="ECO:0000313" key="9">
    <source>
        <dbReference type="EMBL" id="KAJ4330307.1"/>
    </source>
</evidence>
<evidence type="ECO:0000259" key="8">
    <source>
        <dbReference type="Pfam" id="PF05193"/>
    </source>
</evidence>
<dbReference type="Proteomes" id="UP001140562">
    <property type="component" value="Unassembled WGS sequence"/>
</dbReference>
<comment type="subcellular location">
    <subcellularLocation>
        <location evidence="2">Mitochondrion matrix</location>
    </subcellularLocation>
</comment>
<evidence type="ECO:0000256" key="4">
    <source>
        <dbReference type="ARBA" id="ARBA00022946"/>
    </source>
</evidence>
<dbReference type="PANTHER" id="PTHR11851:SF49">
    <property type="entry name" value="MITOCHONDRIAL-PROCESSING PEPTIDASE SUBUNIT ALPHA"/>
    <property type="match status" value="1"/>
</dbReference>
<dbReference type="OrthoDB" id="277191at2759"/>
<organism evidence="9 10">
    <name type="scientific">Didymella glomerata</name>
    <dbReference type="NCBI Taxonomy" id="749621"/>
    <lineage>
        <taxon>Eukaryota</taxon>
        <taxon>Fungi</taxon>
        <taxon>Dikarya</taxon>
        <taxon>Ascomycota</taxon>
        <taxon>Pezizomycotina</taxon>
        <taxon>Dothideomycetes</taxon>
        <taxon>Pleosporomycetidae</taxon>
        <taxon>Pleosporales</taxon>
        <taxon>Pleosporineae</taxon>
        <taxon>Didymellaceae</taxon>
        <taxon>Didymella</taxon>
    </lineage>
</organism>
<dbReference type="GO" id="GO:0016787">
    <property type="term" value="F:hydrolase activity"/>
    <property type="evidence" value="ECO:0007669"/>
    <property type="project" value="UniProtKB-KW"/>
</dbReference>
<dbReference type="GO" id="GO:0005759">
    <property type="term" value="C:mitochondrial matrix"/>
    <property type="evidence" value="ECO:0007669"/>
    <property type="project" value="UniProtKB-SubCell"/>
</dbReference>
<accession>A0A9W8WQD5</accession>
<evidence type="ECO:0000256" key="6">
    <source>
        <dbReference type="ARBA" id="ARBA00030006"/>
    </source>
</evidence>
<reference evidence="9" key="1">
    <citation type="submission" date="2022-10" db="EMBL/GenBank/DDBJ databases">
        <title>Tapping the CABI collections for fungal endophytes: first genome assemblies for Collariella, Neodidymelliopsis, Ascochyta clinopodiicola, Didymella pomorum, Didymosphaeria variabile, Neocosmospora piperis and Neocucurbitaria cava.</title>
        <authorList>
            <person name="Hill R."/>
        </authorList>
    </citation>
    <scope>NUCLEOTIDE SEQUENCE</scope>
    <source>
        <strain evidence="9">IMI 360193</strain>
    </source>
</reference>
<gene>
    <name evidence="9" type="primary">MAS2</name>
    <name evidence="9" type="ORF">N0V87_010105</name>
</gene>
<evidence type="ECO:0000256" key="5">
    <source>
        <dbReference type="ARBA" id="ARBA00023128"/>
    </source>
</evidence>
<protein>
    <recommendedName>
        <fullName evidence="6">Alpha-MPP</fullName>
    </recommendedName>
    <alternativeName>
        <fullName evidence="7">Inactive zinc metalloprotease alpha</fullName>
    </alternativeName>
</protein>
<sequence length="226" mass="24960">MLRRLSHIHLAFEALPISSPDIYALATMQTLLGGGGSFSAGGPGKGMYSRLYTNVLNQHFWVESCVAFNHSYTDSGLFGISASCAPSHVAQMLEVMCRELKSLGDETGYAALKEGEVQRAKNQLRSSLLMNLESRMVELEDLGRQVQVHGRKVGVREMCSKIEAVTVADLRRVARMVFGGEVRNVGQGSGAPTVVLQEGEQEGLKTREFTWDDIQTRIARWKLGRR</sequence>
<dbReference type="Pfam" id="PF05193">
    <property type="entry name" value="Peptidase_M16_C"/>
    <property type="match status" value="1"/>
</dbReference>
<dbReference type="FunFam" id="3.30.830.10:FF:000023">
    <property type="entry name" value="Mitochondrial processing peptidase alpha subunit"/>
    <property type="match status" value="1"/>
</dbReference>
<dbReference type="Gene3D" id="3.30.830.10">
    <property type="entry name" value="Metalloenzyme, LuxS/M16 peptidase-like"/>
    <property type="match status" value="1"/>
</dbReference>
<dbReference type="GO" id="GO:0006627">
    <property type="term" value="P:protein processing involved in protein targeting to mitochondrion"/>
    <property type="evidence" value="ECO:0007669"/>
    <property type="project" value="TreeGrafter"/>
</dbReference>
<dbReference type="AlphaFoldDB" id="A0A9W8WQD5"/>
<feature type="domain" description="Peptidase M16 C-terminal" evidence="8">
    <location>
        <begin position="5"/>
        <end position="124"/>
    </location>
</feature>
<keyword evidence="5" id="KW-0496">Mitochondrion</keyword>
<dbReference type="SUPFAM" id="SSF63411">
    <property type="entry name" value="LuxS/MPP-like metallohydrolase"/>
    <property type="match status" value="1"/>
</dbReference>
<name>A0A9W8WQD5_9PLEO</name>
<comment type="caution">
    <text evidence="9">The sequence shown here is derived from an EMBL/GenBank/DDBJ whole genome shotgun (WGS) entry which is preliminary data.</text>
</comment>
<dbReference type="InterPro" id="IPR011249">
    <property type="entry name" value="Metalloenz_LuxS/M16"/>
</dbReference>